<dbReference type="InterPro" id="IPR011990">
    <property type="entry name" value="TPR-like_helical_dom_sf"/>
</dbReference>
<feature type="repeat" description="PPR" evidence="2">
    <location>
        <begin position="185"/>
        <end position="219"/>
    </location>
</feature>
<evidence type="ECO:0000256" key="1">
    <source>
        <dbReference type="ARBA" id="ARBA00022737"/>
    </source>
</evidence>
<dbReference type="PANTHER" id="PTHR47447">
    <property type="entry name" value="OS03G0856100 PROTEIN"/>
    <property type="match status" value="1"/>
</dbReference>
<evidence type="ECO:0008006" key="5">
    <source>
        <dbReference type="Google" id="ProtNLM"/>
    </source>
</evidence>
<dbReference type="EMBL" id="CAJNNW010018187">
    <property type="protein sequence ID" value="CAE8662510.1"/>
    <property type="molecule type" value="Genomic_DNA"/>
</dbReference>
<accession>A0A813J1D2</accession>
<proteinExistence type="predicted"/>
<evidence type="ECO:0000256" key="2">
    <source>
        <dbReference type="PROSITE-ProRule" id="PRU00708"/>
    </source>
</evidence>
<dbReference type="NCBIfam" id="TIGR00756">
    <property type="entry name" value="PPR"/>
    <property type="match status" value="1"/>
</dbReference>
<comment type="caution">
    <text evidence="3">The sequence shown here is derived from an EMBL/GenBank/DDBJ whole genome shotgun (WGS) entry which is preliminary data.</text>
</comment>
<dbReference type="AlphaFoldDB" id="A0A813J1D2"/>
<keyword evidence="1" id="KW-0677">Repeat</keyword>
<dbReference type="Pfam" id="PF13041">
    <property type="entry name" value="PPR_2"/>
    <property type="match status" value="1"/>
</dbReference>
<dbReference type="Proteomes" id="UP000626109">
    <property type="component" value="Unassembled WGS sequence"/>
</dbReference>
<evidence type="ECO:0000313" key="4">
    <source>
        <dbReference type="Proteomes" id="UP000626109"/>
    </source>
</evidence>
<protein>
    <recommendedName>
        <fullName evidence="5">Pentacotripeptide-repeat region of PRORP domain-containing protein</fullName>
    </recommendedName>
</protein>
<dbReference type="InterPro" id="IPR002885">
    <property type="entry name" value="PPR_rpt"/>
</dbReference>
<feature type="repeat" description="PPR" evidence="2">
    <location>
        <begin position="150"/>
        <end position="184"/>
    </location>
</feature>
<sequence>MCQEGITPNEKTFGKLMEAAAKVGEVTVAEGWLRMHVEAGFQLDMMDLNTMAASFAKLGDLKGAERWLFDEAGKLGLSPTTTSFNILMDLARDTREAESWLERMETSRLLPDLLTYNTLMAVAARGGGAEAVSQAAGWFEKAQQAGCDPDLRSFNSILNACASCGDAEQAQVWLSRMQRAGFRADTLSYGSLISSLARQSEVQEAERYLQISLEMRAEPDIISYTEVINAMASVKNGTAAARWLTAALDAAWCCLR</sequence>
<dbReference type="Pfam" id="PF13812">
    <property type="entry name" value="PPR_3"/>
    <property type="match status" value="2"/>
</dbReference>
<organism evidence="3 4">
    <name type="scientific">Polarella glacialis</name>
    <name type="common">Dinoflagellate</name>
    <dbReference type="NCBI Taxonomy" id="89957"/>
    <lineage>
        <taxon>Eukaryota</taxon>
        <taxon>Sar</taxon>
        <taxon>Alveolata</taxon>
        <taxon>Dinophyceae</taxon>
        <taxon>Suessiales</taxon>
        <taxon>Suessiaceae</taxon>
        <taxon>Polarella</taxon>
    </lineage>
</organism>
<dbReference type="PROSITE" id="PS51375">
    <property type="entry name" value="PPR"/>
    <property type="match status" value="2"/>
</dbReference>
<reference evidence="3" key="1">
    <citation type="submission" date="2021-02" db="EMBL/GenBank/DDBJ databases">
        <authorList>
            <person name="Dougan E. K."/>
            <person name="Rhodes N."/>
            <person name="Thang M."/>
            <person name="Chan C."/>
        </authorList>
    </citation>
    <scope>NUCLEOTIDE SEQUENCE</scope>
</reference>
<gene>
    <name evidence="3" type="ORF">PGLA2088_LOCUS14915</name>
</gene>
<name>A0A813J1D2_POLGL</name>
<dbReference type="PANTHER" id="PTHR47447:SF17">
    <property type="entry name" value="OS12G0638900 PROTEIN"/>
    <property type="match status" value="1"/>
</dbReference>
<evidence type="ECO:0000313" key="3">
    <source>
        <dbReference type="EMBL" id="CAE8662510.1"/>
    </source>
</evidence>
<dbReference type="Gene3D" id="1.25.40.10">
    <property type="entry name" value="Tetratricopeptide repeat domain"/>
    <property type="match status" value="2"/>
</dbReference>